<evidence type="ECO:0000313" key="3">
    <source>
        <dbReference type="Proteomes" id="UP000202749"/>
    </source>
</evidence>
<keyword evidence="1" id="KW-1133">Transmembrane helix</keyword>
<feature type="transmembrane region" description="Helical" evidence="1">
    <location>
        <begin position="6"/>
        <end position="28"/>
    </location>
</feature>
<dbReference type="Proteomes" id="UP000202749">
    <property type="component" value="Segment"/>
</dbReference>
<keyword evidence="1" id="KW-0812">Transmembrane</keyword>
<proteinExistence type="predicted"/>
<evidence type="ECO:0000313" key="2">
    <source>
        <dbReference type="EMBL" id="AKA61956.1"/>
    </source>
</evidence>
<dbReference type="KEGG" id="vg:26622893"/>
<name>A0A0G2SSJ0_9CAUD</name>
<keyword evidence="1" id="KW-0472">Membrane</keyword>
<dbReference type="EMBL" id="KP890823">
    <property type="protein sequence ID" value="AKA61956.1"/>
    <property type="molecule type" value="Genomic_DNA"/>
</dbReference>
<sequence length="69" mass="8188">MIFGSILAIFIALYLFCGLFTVSNFLWCFGYPHDKIKQNIIFIGLILLWPMMWIWVCVNVIYLILKQKI</sequence>
<evidence type="ECO:0000256" key="1">
    <source>
        <dbReference type="SAM" id="Phobius"/>
    </source>
</evidence>
<dbReference type="RefSeq" id="YP_009195512.1">
    <property type="nucleotide sequence ID" value="NC_028762.1"/>
</dbReference>
<dbReference type="GeneID" id="26622893"/>
<gene>
    <name evidence="2" type="ORF">Pm5461_091B</name>
</gene>
<organism evidence="2 3">
    <name type="scientific">Proteus phage vB_PmiM_Pm5461</name>
    <dbReference type="NCBI Taxonomy" id="1636250"/>
    <lineage>
        <taxon>Viruses</taxon>
        <taxon>Duplodnaviria</taxon>
        <taxon>Heunggongvirae</taxon>
        <taxon>Uroviricota</taxon>
        <taxon>Caudoviricetes</taxon>
        <taxon>Pantevenvirales</taxon>
        <taxon>Straboviridae</taxon>
        <taxon>Bragavirus</taxon>
        <taxon>Bragavirus pm5461</taxon>
    </lineage>
</organism>
<feature type="transmembrane region" description="Helical" evidence="1">
    <location>
        <begin position="40"/>
        <end position="65"/>
    </location>
</feature>
<accession>A0A0G2SSJ0</accession>
<keyword evidence="3" id="KW-1185">Reference proteome</keyword>
<reference evidence="2 3" key="1">
    <citation type="submission" date="2015-03" db="EMBL/GenBank/DDBJ databases">
        <authorList>
            <person name="Melo L.D.R."/>
            <person name="Veiga P."/>
            <person name="Cerca N."/>
            <person name="Kropinski A.M."/>
            <person name="Azeredo J."/>
            <person name="Almeida C."/>
            <person name="Sillankorva S."/>
        </authorList>
    </citation>
    <scope>NUCLEOTIDE SEQUENCE [LARGE SCALE GENOMIC DNA]</scope>
</reference>
<protein>
    <submittedName>
        <fullName evidence="2">Putative membrane protein</fullName>
    </submittedName>
</protein>